<feature type="region of interest" description="Disordered" evidence="1">
    <location>
        <begin position="407"/>
        <end position="474"/>
    </location>
</feature>
<sequence>MHALLLEIQHIQTLVQSPTTYSTFRCGFDLVDAYAQHCELMASGSDAEQLPLSADVDSVAAISAEAAAYLARLTRELEALETTQTALLHSHHATSTALADARAYNAVAPILDQLPEYLAKAARLKALMATQRTQVDRLLSRAEEVAAAKKRNAARMRARWEEEREKDKMLAARVVGSSSSADGNGAAGVGGAGGYEQVVQQQRPSTPVESGRGSLSPVVSAAAAASKTVVKRKKKARQAEIEEFRMSVHTCSQFVAYRNSGLLSAEVTTLGHLDVLIYLCPNCHRLWDMGDPRLAIIPKNVELFIRWEEAEAEAGIPVSQRSVPSCNDYDGGYAWYYLNDKSLPNYLQMPAQADRRNVNTKASPTALILKAGKAVGFPLRQPEGHGIPCDVRSQLCQLFNLWERPPPISKPLPIPMTETQPGPSGPNKGCSPTDDDEPSGGKAGKRGTEIRSVGKRRRTRARTAAPQGEAEDDFLQEQISLEEDLEQDFLFGPYMTAAKVMERLG</sequence>
<accession>A0AAD6NGC6</accession>
<name>A0AAD6NGC6_DREDA</name>
<comment type="caution">
    <text evidence="2">The sequence shown here is derived from an EMBL/GenBank/DDBJ whole genome shotgun (WGS) entry which is preliminary data.</text>
</comment>
<organism evidence="2 3">
    <name type="scientific">Drechslerella dactyloides</name>
    <name type="common">Nematode-trapping fungus</name>
    <name type="synonym">Arthrobotrys dactyloides</name>
    <dbReference type="NCBI Taxonomy" id="74499"/>
    <lineage>
        <taxon>Eukaryota</taxon>
        <taxon>Fungi</taxon>
        <taxon>Dikarya</taxon>
        <taxon>Ascomycota</taxon>
        <taxon>Pezizomycotina</taxon>
        <taxon>Orbiliomycetes</taxon>
        <taxon>Orbiliales</taxon>
        <taxon>Orbiliaceae</taxon>
        <taxon>Drechslerella</taxon>
    </lineage>
</organism>
<gene>
    <name evidence="2" type="ORF">Dda_8085</name>
</gene>
<keyword evidence="3" id="KW-1185">Reference proteome</keyword>
<proteinExistence type="predicted"/>
<reference evidence="2" key="1">
    <citation type="submission" date="2023-01" db="EMBL/GenBank/DDBJ databases">
        <title>The chitinases involved in constricting ring structure development in the nematode-trapping fungus Drechslerella dactyloides.</title>
        <authorList>
            <person name="Wang R."/>
            <person name="Zhang L."/>
            <person name="Tang P."/>
            <person name="Li S."/>
            <person name="Liang L."/>
        </authorList>
    </citation>
    <scope>NUCLEOTIDE SEQUENCE</scope>
    <source>
        <strain evidence="2">YMF1.00031</strain>
    </source>
</reference>
<dbReference type="EMBL" id="JAQGDS010000011">
    <property type="protein sequence ID" value="KAJ6257199.1"/>
    <property type="molecule type" value="Genomic_DNA"/>
</dbReference>
<evidence type="ECO:0000256" key="1">
    <source>
        <dbReference type="SAM" id="MobiDB-lite"/>
    </source>
</evidence>
<dbReference type="AlphaFoldDB" id="A0AAD6NGC6"/>
<evidence type="ECO:0000313" key="2">
    <source>
        <dbReference type="EMBL" id="KAJ6257199.1"/>
    </source>
</evidence>
<evidence type="ECO:0000313" key="3">
    <source>
        <dbReference type="Proteomes" id="UP001221413"/>
    </source>
</evidence>
<dbReference type="Proteomes" id="UP001221413">
    <property type="component" value="Unassembled WGS sequence"/>
</dbReference>
<protein>
    <submittedName>
        <fullName evidence="2">Uncharacterized protein</fullName>
    </submittedName>
</protein>